<dbReference type="PANTHER" id="PTHR43248">
    <property type="entry name" value="2-SUCCINYL-6-HYDROXY-2,4-CYCLOHEXADIENE-1-CARBOXYLATE SYNTHASE"/>
    <property type="match status" value="1"/>
</dbReference>
<dbReference type="InterPro" id="IPR002410">
    <property type="entry name" value="Peptidase_S33"/>
</dbReference>
<dbReference type="InterPro" id="IPR051601">
    <property type="entry name" value="Serine_prot/Carboxylest_S33"/>
</dbReference>
<name>A0A409YCT8_9AGAR</name>
<dbReference type="InterPro" id="IPR029058">
    <property type="entry name" value="AB_hydrolase_fold"/>
</dbReference>
<evidence type="ECO:0000259" key="3">
    <source>
        <dbReference type="Pfam" id="PF00561"/>
    </source>
</evidence>
<comment type="caution">
    <text evidence="4">The sequence shown here is derived from an EMBL/GenBank/DDBJ whole genome shotgun (WGS) entry which is preliminary data.</text>
</comment>
<proteinExistence type="inferred from homology"/>
<feature type="domain" description="AB hydrolase-1" evidence="3">
    <location>
        <begin position="44"/>
        <end position="169"/>
    </location>
</feature>
<dbReference type="GO" id="GO:0008233">
    <property type="term" value="F:peptidase activity"/>
    <property type="evidence" value="ECO:0007669"/>
    <property type="project" value="InterPro"/>
</dbReference>
<gene>
    <name evidence="4" type="ORF">CVT26_012464</name>
</gene>
<dbReference type="EMBL" id="NHYE01000984">
    <property type="protein sequence ID" value="PPR00822.1"/>
    <property type="molecule type" value="Genomic_DNA"/>
</dbReference>
<dbReference type="InterPro" id="IPR000073">
    <property type="entry name" value="AB_hydrolase_1"/>
</dbReference>
<reference evidence="4 5" key="1">
    <citation type="journal article" date="2018" name="Evol. Lett.">
        <title>Horizontal gene cluster transfer increased hallucinogenic mushroom diversity.</title>
        <authorList>
            <person name="Reynolds H.T."/>
            <person name="Vijayakumar V."/>
            <person name="Gluck-Thaler E."/>
            <person name="Korotkin H.B."/>
            <person name="Matheny P.B."/>
            <person name="Slot J.C."/>
        </authorList>
    </citation>
    <scope>NUCLEOTIDE SEQUENCE [LARGE SCALE GENOMIC DNA]</scope>
    <source>
        <strain evidence="4 5">SRW20</strain>
    </source>
</reference>
<dbReference type="AlphaFoldDB" id="A0A409YCT8"/>
<keyword evidence="2" id="KW-0378">Hydrolase</keyword>
<dbReference type="PRINTS" id="PR00793">
    <property type="entry name" value="PROAMNOPTASE"/>
</dbReference>
<dbReference type="Gene3D" id="3.40.50.1820">
    <property type="entry name" value="alpha/beta hydrolase"/>
    <property type="match status" value="1"/>
</dbReference>
<dbReference type="Pfam" id="PF00561">
    <property type="entry name" value="Abhydrolase_1"/>
    <property type="match status" value="1"/>
</dbReference>
<keyword evidence="5" id="KW-1185">Reference proteome</keyword>
<dbReference type="PANTHER" id="PTHR43248:SF3">
    <property type="entry name" value="AB HYDROLASE-1 DOMAIN-CONTAINING PROTEIN"/>
    <property type="match status" value="1"/>
</dbReference>
<evidence type="ECO:0000313" key="5">
    <source>
        <dbReference type="Proteomes" id="UP000284706"/>
    </source>
</evidence>
<organism evidence="4 5">
    <name type="scientific">Gymnopilus dilepis</name>
    <dbReference type="NCBI Taxonomy" id="231916"/>
    <lineage>
        <taxon>Eukaryota</taxon>
        <taxon>Fungi</taxon>
        <taxon>Dikarya</taxon>
        <taxon>Basidiomycota</taxon>
        <taxon>Agaricomycotina</taxon>
        <taxon>Agaricomycetes</taxon>
        <taxon>Agaricomycetidae</taxon>
        <taxon>Agaricales</taxon>
        <taxon>Agaricineae</taxon>
        <taxon>Hymenogastraceae</taxon>
        <taxon>Gymnopilus</taxon>
    </lineage>
</organism>
<dbReference type="SUPFAM" id="SSF53474">
    <property type="entry name" value="alpha/beta-Hydrolases"/>
    <property type="match status" value="1"/>
</dbReference>
<dbReference type="GO" id="GO:0006508">
    <property type="term" value="P:proteolysis"/>
    <property type="evidence" value="ECO:0007669"/>
    <property type="project" value="InterPro"/>
</dbReference>
<evidence type="ECO:0000313" key="4">
    <source>
        <dbReference type="EMBL" id="PPR00822.1"/>
    </source>
</evidence>
<comment type="similarity">
    <text evidence="1">Belongs to the peptidase S33 family.</text>
</comment>
<evidence type="ECO:0000256" key="2">
    <source>
        <dbReference type="ARBA" id="ARBA00022801"/>
    </source>
</evidence>
<dbReference type="Proteomes" id="UP000284706">
    <property type="component" value="Unassembled WGS sequence"/>
</dbReference>
<protein>
    <recommendedName>
        <fullName evidence="3">AB hydrolase-1 domain-containing protein</fullName>
    </recommendedName>
</protein>
<dbReference type="OrthoDB" id="190201at2759"/>
<accession>A0A409YCT8</accession>
<sequence>MSLLQEILIKGMRIEEGRIDFQYEGEVFQNYYKKFGDLQNSPHPPLVVLHGGPGLCHDYLISFSDLTQKYEVPVILYDQLGNGRSTHLRDKPATFWSFDLFIAELVNLLNFFSIQEVFSLTGHSWGGVLALEFIVRRRPTGLKRLVLSNALASAELWQQSTTQLMQAFPECVQEGLTVGMAEPDKFYRALKEFHLVHGCTARPVPEVYWKAMEQIFGPEGDMTVASSP</sequence>
<dbReference type="InParanoid" id="A0A409YCT8"/>
<dbReference type="STRING" id="231916.A0A409YCT8"/>
<evidence type="ECO:0000256" key="1">
    <source>
        <dbReference type="ARBA" id="ARBA00010088"/>
    </source>
</evidence>